<dbReference type="KEGG" id="salh:HMF8227_02976"/>
<gene>
    <name evidence="1" type="ORF">HMF8227_02976</name>
</gene>
<name>A0A2S2E6Z7_9ALTE</name>
<evidence type="ECO:0000313" key="1">
    <source>
        <dbReference type="EMBL" id="AWL13424.1"/>
    </source>
</evidence>
<reference evidence="1 2" key="1">
    <citation type="submission" date="2018-05" db="EMBL/GenBank/DDBJ databases">
        <title>Salinimonas sp. HMF8227 Genome sequencing and assembly.</title>
        <authorList>
            <person name="Kang H."/>
            <person name="Kang J."/>
            <person name="Cha I."/>
            <person name="Kim H."/>
            <person name="Joh K."/>
        </authorList>
    </citation>
    <scope>NUCLEOTIDE SEQUENCE [LARGE SCALE GENOMIC DNA]</scope>
    <source>
        <strain evidence="1 2">HMF8227</strain>
    </source>
</reference>
<proteinExistence type="predicted"/>
<dbReference type="EMBL" id="CP029347">
    <property type="protein sequence ID" value="AWL13424.1"/>
    <property type="molecule type" value="Genomic_DNA"/>
</dbReference>
<keyword evidence="2" id="KW-1185">Reference proteome</keyword>
<dbReference type="AlphaFoldDB" id="A0A2S2E6Z7"/>
<organism evidence="1 2">
    <name type="scientific">Saliniradius amylolyticus</name>
    <dbReference type="NCBI Taxonomy" id="2183582"/>
    <lineage>
        <taxon>Bacteria</taxon>
        <taxon>Pseudomonadati</taxon>
        <taxon>Pseudomonadota</taxon>
        <taxon>Gammaproteobacteria</taxon>
        <taxon>Alteromonadales</taxon>
        <taxon>Alteromonadaceae</taxon>
        <taxon>Saliniradius</taxon>
    </lineage>
</organism>
<dbReference type="Proteomes" id="UP000245728">
    <property type="component" value="Chromosome"/>
</dbReference>
<sequence>MRFTGSTCAQNEMVSVQISRATLARLLNEHQLVLEEVRPNSPAGSKTLRSLLLEAAGRRLGN</sequence>
<protein>
    <submittedName>
        <fullName evidence="1">Uncharacterized protein</fullName>
    </submittedName>
</protein>
<dbReference type="RefSeq" id="WP_109340922.1">
    <property type="nucleotide sequence ID" value="NZ_CP029347.1"/>
</dbReference>
<accession>A0A2S2E6Z7</accession>
<evidence type="ECO:0000313" key="2">
    <source>
        <dbReference type="Proteomes" id="UP000245728"/>
    </source>
</evidence>